<dbReference type="Gene3D" id="3.40.50.300">
    <property type="entry name" value="P-loop containing nucleotide triphosphate hydrolases"/>
    <property type="match status" value="1"/>
</dbReference>
<dbReference type="PROSITE" id="PS50294">
    <property type="entry name" value="WD_REPEATS_REGION"/>
    <property type="match status" value="11"/>
</dbReference>
<dbReference type="InterPro" id="IPR056884">
    <property type="entry name" value="NPHP3-like_N"/>
</dbReference>
<dbReference type="PANTHER" id="PTHR22847">
    <property type="entry name" value="WD40 REPEAT PROTEIN"/>
    <property type="match status" value="1"/>
</dbReference>
<sequence>MRKTKDFLSPSKSSRSSRHSASAGSRAPSPMPQITLNEQVALIAQTLKQKSTWGRSWIALDRALETLYKTSEAFPVLRSVVGTLMSCLETLHTISTSRQDFDDLALELGRHINTLEEHLRKPKSTKFTECVSNVILSIKAEVEYVDKRQNQGRVKRVTEADENIDELLRCYRRIEGLFRCLQTDASLSAWSAAHEQLANTRLEGLSPAKLASYNSALSEEISRRSCTENTRLDVLSELNKWSSDPEAAKFYWMNGMAGTGKTTIACSKCETLERNHQLGASFFCTRNSPECRSAKKIVPTIAYQLARYSCPFQAALCQVLEKDPDVGTRKISLQLERLLKEPLEEVKNAMPDNVVVVIDALDECDNSKEVRAFLTELFRVAADIPLKFFVTSRPEPEIRDQMIAHAESDRSVLHLHEIERSVVQADIDLYLREELASLSPSDEQIKRLVELSGNLFIYAATAVRYICSDRKFTNPIERLEVVLSVQLGSIKKYAEIDGLYLAILDAAFGEEGLEDTEARNAQFILWAAVCVREPVTILTLSELAGISKEKTQTMLESLRSVLHVSETNDLVSALHASFPDFIFSQERSGRFFCDEKTHGQVIARQCFGIMEAQLRFNICHLESSFILDKDVEDLDLRVQLHVSRSLSYSCRYCFDHLISATPSEELLLLLEEFLSNRLLFWMEVLNLTNSIQLGPIELQKMRFWLPTQVTSPNLIKLTMDAQQFVIDFSGSAISQSTPHIYISALPFCLKSNAVYNRYWSRMQGLIDVKGTALTQTVSSTLACWHMGVVVKCIAVSPDSNLIAFGGPDGKIGIVSRKNASFLALPFKGHTDSVRSIAFSPDGMLIASGSSDKTLWVWNVSNGMPVAGPFVGHSGKVCSVAFSPDGTCVASGSHDYTVRLWDAHNGATATPLQGHTSRVRSVAFSSDGALIASGSDDHTIRVWSTQSGTLVADPFKTHTNWVRSIAFSPDGSRIVSGSSDNTIHMRDARDGTLLLPAFEDHTSPLRSVAFSPNSTLIVSGGLDMMVMVRNAQDGTLFSNPLIGHTDRVKSVAFSADSTEVISGSRDKTIRVWKMQPSPNATVLSRTQASSVTSVAFSPDSAWFASSAWDVLSTWSAQDGSLLKNLEGHSGGISSVAISADGIYIASGSFDQTVCVWDAQNSTLAVPPFKGHTGGVNSVAFSPDGTRIASGSSDRTICVWVVKGGTLSSDPFKGHTSAVLTIAFSPNGMQLVSGSVDKTIRVWNVLDGTLVTNPFKRHTNFVRSVAFSPDGTRVISGSDDRTICVWNVLDGTLVTCPFEGHTGYIRSVAFSPDGRQVVSGSDDFTIRLWNAEDGTPAAPPFKGHTGVVFSVVFSPDGTQILSGSGDGTIRLTNPQFSTNPNLPLLGEWDMDSSGWVVDKDGRHLFFCPDQFRRYLPGAYQTLVISPQGTIQIDCRNLNVVIGDWSRCLCSVLL</sequence>
<evidence type="ECO:0000256" key="4">
    <source>
        <dbReference type="SAM" id="MobiDB-lite"/>
    </source>
</evidence>
<dbReference type="Proteomes" id="UP000383932">
    <property type="component" value="Unassembled WGS sequence"/>
</dbReference>
<keyword evidence="1 3" id="KW-0853">WD repeat</keyword>
<dbReference type="InterPro" id="IPR007111">
    <property type="entry name" value="NACHT_NTPase"/>
</dbReference>
<dbReference type="PRINTS" id="PR00320">
    <property type="entry name" value="GPROTEINBRPT"/>
</dbReference>
<dbReference type="InterPro" id="IPR027417">
    <property type="entry name" value="P-loop_NTPase"/>
</dbReference>
<dbReference type="SUPFAM" id="SSF52540">
    <property type="entry name" value="P-loop containing nucleoside triphosphate hydrolases"/>
    <property type="match status" value="1"/>
</dbReference>
<dbReference type="Pfam" id="PF24883">
    <property type="entry name" value="NPHP3_N"/>
    <property type="match status" value="1"/>
</dbReference>
<name>A0A5N5QDY8_9AGAM</name>
<accession>A0A5N5QDY8</accession>
<dbReference type="PANTHER" id="PTHR22847:SF637">
    <property type="entry name" value="WD REPEAT DOMAIN 5B"/>
    <property type="match status" value="1"/>
</dbReference>
<dbReference type="Pfam" id="PF00400">
    <property type="entry name" value="WD40"/>
    <property type="match status" value="13"/>
</dbReference>
<organism evidence="6 7">
    <name type="scientific">Ceratobasidium theobromae</name>
    <dbReference type="NCBI Taxonomy" id="1582974"/>
    <lineage>
        <taxon>Eukaryota</taxon>
        <taxon>Fungi</taxon>
        <taxon>Dikarya</taxon>
        <taxon>Basidiomycota</taxon>
        <taxon>Agaricomycotina</taxon>
        <taxon>Agaricomycetes</taxon>
        <taxon>Cantharellales</taxon>
        <taxon>Ceratobasidiaceae</taxon>
        <taxon>Ceratobasidium</taxon>
    </lineage>
</organism>
<feature type="repeat" description="WD" evidence="3">
    <location>
        <begin position="1040"/>
        <end position="1081"/>
    </location>
</feature>
<reference evidence="6 7" key="1">
    <citation type="journal article" date="2019" name="Fungal Biol. Biotechnol.">
        <title>Draft genome sequence of fastidious pathogen Ceratobasidium theobromae, which causes vascular-streak dieback in Theobroma cacao.</title>
        <authorList>
            <person name="Ali S.S."/>
            <person name="Asman A."/>
            <person name="Shao J."/>
            <person name="Firmansyah A.P."/>
            <person name="Susilo A.W."/>
            <person name="Rosmana A."/>
            <person name="McMahon P."/>
            <person name="Junaid M."/>
            <person name="Guest D."/>
            <person name="Kheng T.Y."/>
            <person name="Meinhardt L.W."/>
            <person name="Bailey B.A."/>
        </authorList>
    </citation>
    <scope>NUCLEOTIDE SEQUENCE [LARGE SCALE GENOMIC DNA]</scope>
    <source>
        <strain evidence="6 7">CT2</strain>
    </source>
</reference>
<evidence type="ECO:0000256" key="2">
    <source>
        <dbReference type="ARBA" id="ARBA00022737"/>
    </source>
</evidence>
<protein>
    <submittedName>
        <fullName evidence="6">Vegetative incompatibility protein HET-E-1</fullName>
    </submittedName>
</protein>
<feature type="repeat" description="WD" evidence="3">
    <location>
        <begin position="1253"/>
        <end position="1294"/>
    </location>
</feature>
<feature type="repeat" description="WD" evidence="3">
    <location>
        <begin position="1124"/>
        <end position="1165"/>
    </location>
</feature>
<dbReference type="InterPro" id="IPR020472">
    <property type="entry name" value="WD40_PAC1"/>
</dbReference>
<feature type="repeat" description="WD" evidence="3">
    <location>
        <begin position="911"/>
        <end position="952"/>
    </location>
</feature>
<dbReference type="SUPFAM" id="SSF50978">
    <property type="entry name" value="WD40 repeat-like"/>
    <property type="match status" value="2"/>
</dbReference>
<feature type="repeat" description="WD" evidence="3">
    <location>
        <begin position="869"/>
        <end position="910"/>
    </location>
</feature>
<dbReference type="PROSITE" id="PS50082">
    <property type="entry name" value="WD_REPEATS_2"/>
    <property type="match status" value="12"/>
</dbReference>
<dbReference type="GO" id="GO:1990234">
    <property type="term" value="C:transferase complex"/>
    <property type="evidence" value="ECO:0007669"/>
    <property type="project" value="UniProtKB-ARBA"/>
</dbReference>
<dbReference type="EMBL" id="SSOP01000211">
    <property type="protein sequence ID" value="KAB5589972.1"/>
    <property type="molecule type" value="Genomic_DNA"/>
</dbReference>
<evidence type="ECO:0000256" key="3">
    <source>
        <dbReference type="PROSITE-ProRule" id="PRU00221"/>
    </source>
</evidence>
<dbReference type="InterPro" id="IPR019775">
    <property type="entry name" value="WD40_repeat_CS"/>
</dbReference>
<feature type="region of interest" description="Disordered" evidence="4">
    <location>
        <begin position="1"/>
        <end position="31"/>
    </location>
</feature>
<proteinExistence type="predicted"/>
<dbReference type="SMART" id="SM00320">
    <property type="entry name" value="WD40"/>
    <property type="match status" value="14"/>
</dbReference>
<evidence type="ECO:0000313" key="6">
    <source>
        <dbReference type="EMBL" id="KAB5589972.1"/>
    </source>
</evidence>
<feature type="domain" description="NACHT" evidence="5">
    <location>
        <begin position="249"/>
        <end position="394"/>
    </location>
</feature>
<feature type="repeat" description="WD" evidence="3">
    <location>
        <begin position="1339"/>
        <end position="1369"/>
    </location>
</feature>
<evidence type="ECO:0000256" key="1">
    <source>
        <dbReference type="ARBA" id="ARBA00022574"/>
    </source>
</evidence>
<dbReference type="PROSITE" id="PS00678">
    <property type="entry name" value="WD_REPEATS_1"/>
    <property type="match status" value="5"/>
</dbReference>
<dbReference type="OrthoDB" id="538223at2759"/>
<evidence type="ECO:0000313" key="7">
    <source>
        <dbReference type="Proteomes" id="UP000383932"/>
    </source>
</evidence>
<feature type="repeat" description="WD" evidence="3">
    <location>
        <begin position="826"/>
        <end position="867"/>
    </location>
</feature>
<gene>
    <name evidence="6" type="ORF">CTheo_6595</name>
</gene>
<feature type="repeat" description="WD" evidence="3">
    <location>
        <begin position="954"/>
        <end position="995"/>
    </location>
</feature>
<keyword evidence="7" id="KW-1185">Reference proteome</keyword>
<evidence type="ECO:0000259" key="5">
    <source>
        <dbReference type="PROSITE" id="PS50837"/>
    </source>
</evidence>
<keyword evidence="2" id="KW-0677">Repeat</keyword>
<comment type="caution">
    <text evidence="6">The sequence shown here is derived from an EMBL/GenBank/DDBJ whole genome shotgun (WGS) entry which is preliminary data.</text>
</comment>
<dbReference type="CDD" id="cd00200">
    <property type="entry name" value="WD40"/>
    <property type="match status" value="2"/>
</dbReference>
<feature type="repeat" description="WD" evidence="3">
    <location>
        <begin position="1210"/>
        <end position="1251"/>
    </location>
</feature>
<feature type="repeat" description="WD" evidence="3">
    <location>
        <begin position="997"/>
        <end position="1038"/>
    </location>
</feature>
<dbReference type="InterPro" id="IPR015943">
    <property type="entry name" value="WD40/YVTN_repeat-like_dom_sf"/>
</dbReference>
<feature type="repeat" description="WD" evidence="3">
    <location>
        <begin position="1296"/>
        <end position="1337"/>
    </location>
</feature>
<dbReference type="PROSITE" id="PS50837">
    <property type="entry name" value="NACHT"/>
    <property type="match status" value="1"/>
</dbReference>
<feature type="repeat" description="WD" evidence="3">
    <location>
        <begin position="1167"/>
        <end position="1198"/>
    </location>
</feature>
<dbReference type="InterPro" id="IPR001680">
    <property type="entry name" value="WD40_rpt"/>
</dbReference>
<dbReference type="SUPFAM" id="SSF69304">
    <property type="entry name" value="Tricorn protease N-terminal domain"/>
    <property type="match status" value="1"/>
</dbReference>
<feature type="compositionally biased region" description="Low complexity" evidence="4">
    <location>
        <begin position="9"/>
        <end position="28"/>
    </location>
</feature>
<dbReference type="Gene3D" id="2.130.10.10">
    <property type="entry name" value="YVTN repeat-like/Quinoprotein amine dehydrogenase"/>
    <property type="match status" value="4"/>
</dbReference>
<dbReference type="InterPro" id="IPR036322">
    <property type="entry name" value="WD40_repeat_dom_sf"/>
</dbReference>